<evidence type="ECO:0000256" key="1">
    <source>
        <dbReference type="SAM" id="MobiDB-lite"/>
    </source>
</evidence>
<dbReference type="EMBL" id="MVHR01000015">
    <property type="protein sequence ID" value="ORA73470.1"/>
    <property type="molecule type" value="Genomic_DNA"/>
</dbReference>
<comment type="caution">
    <text evidence="2">The sequence shown here is derived from an EMBL/GenBank/DDBJ whole genome shotgun (WGS) entry which is preliminary data.</text>
</comment>
<keyword evidence="3" id="KW-1185">Reference proteome</keyword>
<organism evidence="2 3">
    <name type="scientific">Mycobacterium heidelbergense</name>
    <dbReference type="NCBI Taxonomy" id="53376"/>
    <lineage>
        <taxon>Bacteria</taxon>
        <taxon>Bacillati</taxon>
        <taxon>Actinomycetota</taxon>
        <taxon>Actinomycetes</taxon>
        <taxon>Mycobacteriales</taxon>
        <taxon>Mycobacteriaceae</taxon>
        <taxon>Mycobacterium</taxon>
        <taxon>Mycobacterium simiae complex</taxon>
    </lineage>
</organism>
<feature type="region of interest" description="Disordered" evidence="1">
    <location>
        <begin position="1"/>
        <end position="52"/>
    </location>
</feature>
<evidence type="ECO:0000313" key="3">
    <source>
        <dbReference type="Proteomes" id="UP000192566"/>
    </source>
</evidence>
<dbReference type="STRING" id="53376.BST25_12405"/>
<sequence length="158" mass="17203">MDFAGLSDEQRARSVVGHRSGGAGDRRGRRPLSGAARPGPVNVRRGGAMPSLTVSRPAGDVECSAETADQLQADYFLRLLAQRRRHIEHRIGEYHKAIAGAHAAGDTEGVSNLRRMARIEEQDRQTLDGLIDKLHRRFADQAPGGVPEVARRARPAVL</sequence>
<dbReference type="Proteomes" id="UP000192566">
    <property type="component" value="Unassembled WGS sequence"/>
</dbReference>
<gene>
    <name evidence="2" type="ORF">BST25_12405</name>
</gene>
<evidence type="ECO:0000313" key="2">
    <source>
        <dbReference type="EMBL" id="ORA73470.1"/>
    </source>
</evidence>
<accession>A0A1X0DNN5</accession>
<proteinExistence type="predicted"/>
<protein>
    <submittedName>
        <fullName evidence="2">Uncharacterized protein</fullName>
    </submittedName>
</protein>
<name>A0A1X0DNN5_MYCHE</name>
<dbReference type="OrthoDB" id="4753497at2"/>
<dbReference type="AlphaFoldDB" id="A0A1X0DNN5"/>
<reference evidence="2 3" key="1">
    <citation type="submission" date="2017-02" db="EMBL/GenBank/DDBJ databases">
        <title>The new phylogeny of genus Mycobacterium.</title>
        <authorList>
            <person name="Tortoli E."/>
            <person name="Trovato A."/>
            <person name="Cirillo D.M."/>
        </authorList>
    </citation>
    <scope>NUCLEOTIDE SEQUENCE [LARGE SCALE GENOMIC DNA]</scope>
    <source>
        <strain evidence="2 3">DSM 44471</strain>
    </source>
</reference>